<dbReference type="AlphaFoldDB" id="A0AA88HEJ4"/>
<dbReference type="InterPro" id="IPR001611">
    <property type="entry name" value="Leu-rich_rpt"/>
</dbReference>
<sequence length="505" mass="56939">MVLLMTLKQLCVESICEHIDDIWCKEYLELLKLHGSNFMFVLGPFSEITPQLCQDVLNQLKKKKKLKKHHYDVLIASSTEGLDLSMVQNDVGHPLTLAALRSSDSLKCLDLAFCLKIPKKILKEVLSCLKNLEVLKLTGTNCSDEILSVVGAYGSKLKDLNVASCKDVSDSGISAICYTMNDLGDESKPICSNLQRLNVGHTRVTDTGIRVALLNLHNLRIFECGNSVGVIANIHRKDWENGKETTKYKLIDLYMESGTDFVEYDFHIAASLCPNVIRLKIACGSEVFDKDLLAFMELKDLRELHIGGETDTNVSFYGGIMPLLQIRGRNLDRLTLAELSGINIDVVGELCSNLKHLNIFLNDSYSGFRPPSLPKPSDCVGLRVLETLRIVCQTSMRLNSDIPSLHLVELLTAPTLRYIYIKDCQSLSDDLLMQVLNLNQFEFLEHFEIEQCHNITGDAIETILSLKKPPKQLKMWSCRNIIRRSFENIKSVVKQKGIKMNVEWM</sequence>
<dbReference type="GO" id="GO:0031146">
    <property type="term" value="P:SCF-dependent proteasomal ubiquitin-dependent protein catabolic process"/>
    <property type="evidence" value="ECO:0007669"/>
    <property type="project" value="TreeGrafter"/>
</dbReference>
<evidence type="ECO:0000259" key="1">
    <source>
        <dbReference type="Pfam" id="PF25372"/>
    </source>
</evidence>
<dbReference type="InterPro" id="IPR057207">
    <property type="entry name" value="FBXL15_LRR"/>
</dbReference>
<organism evidence="2 3">
    <name type="scientific">Artemia franciscana</name>
    <name type="common">Brine shrimp</name>
    <name type="synonym">Artemia sanfranciscana</name>
    <dbReference type="NCBI Taxonomy" id="6661"/>
    <lineage>
        <taxon>Eukaryota</taxon>
        <taxon>Metazoa</taxon>
        <taxon>Ecdysozoa</taxon>
        <taxon>Arthropoda</taxon>
        <taxon>Crustacea</taxon>
        <taxon>Branchiopoda</taxon>
        <taxon>Anostraca</taxon>
        <taxon>Artemiidae</taxon>
        <taxon>Artemia</taxon>
    </lineage>
</organism>
<dbReference type="PANTHER" id="PTHR13318:SF247">
    <property type="entry name" value="GH16156P"/>
    <property type="match status" value="1"/>
</dbReference>
<dbReference type="Proteomes" id="UP001187531">
    <property type="component" value="Unassembled WGS sequence"/>
</dbReference>
<reference evidence="2" key="1">
    <citation type="submission" date="2023-07" db="EMBL/GenBank/DDBJ databases">
        <title>Chromosome-level genome assembly of Artemia franciscana.</title>
        <authorList>
            <person name="Jo E."/>
        </authorList>
    </citation>
    <scope>NUCLEOTIDE SEQUENCE</scope>
    <source>
        <tissue evidence="2">Whole body</tissue>
    </source>
</reference>
<comment type="caution">
    <text evidence="2">The sequence shown here is derived from an EMBL/GenBank/DDBJ whole genome shotgun (WGS) entry which is preliminary data.</text>
</comment>
<evidence type="ECO:0000313" key="2">
    <source>
        <dbReference type="EMBL" id="KAK2706011.1"/>
    </source>
</evidence>
<evidence type="ECO:0000313" key="3">
    <source>
        <dbReference type="Proteomes" id="UP001187531"/>
    </source>
</evidence>
<proteinExistence type="predicted"/>
<dbReference type="Pfam" id="PF25372">
    <property type="entry name" value="DUF7885"/>
    <property type="match status" value="1"/>
</dbReference>
<accession>A0AA88HEJ4</accession>
<dbReference type="PANTHER" id="PTHR13318">
    <property type="entry name" value="PARTNER OF PAIRED, ISOFORM B-RELATED"/>
    <property type="match status" value="1"/>
</dbReference>
<feature type="domain" description="F-box/LRR-repeat protein 15-like leucin rich repeat" evidence="1">
    <location>
        <begin position="96"/>
        <end position="177"/>
    </location>
</feature>
<dbReference type="InterPro" id="IPR006553">
    <property type="entry name" value="Leu-rich_rpt_Cys-con_subtyp"/>
</dbReference>
<dbReference type="InterPro" id="IPR032675">
    <property type="entry name" value="LRR_dom_sf"/>
</dbReference>
<dbReference type="GO" id="GO:0019005">
    <property type="term" value="C:SCF ubiquitin ligase complex"/>
    <property type="evidence" value="ECO:0007669"/>
    <property type="project" value="TreeGrafter"/>
</dbReference>
<dbReference type="EMBL" id="JAVRJZ010000020">
    <property type="protein sequence ID" value="KAK2706011.1"/>
    <property type="molecule type" value="Genomic_DNA"/>
</dbReference>
<dbReference type="Pfam" id="PF13516">
    <property type="entry name" value="LRR_6"/>
    <property type="match status" value="1"/>
</dbReference>
<dbReference type="Gene3D" id="3.80.10.10">
    <property type="entry name" value="Ribonuclease Inhibitor"/>
    <property type="match status" value="2"/>
</dbReference>
<keyword evidence="3" id="KW-1185">Reference proteome</keyword>
<protein>
    <recommendedName>
        <fullName evidence="1">F-box/LRR-repeat protein 15-like leucin rich repeat domain-containing protein</fullName>
    </recommendedName>
</protein>
<dbReference type="SMART" id="SM00367">
    <property type="entry name" value="LRR_CC"/>
    <property type="match status" value="4"/>
</dbReference>
<dbReference type="SUPFAM" id="SSF52047">
    <property type="entry name" value="RNI-like"/>
    <property type="match status" value="2"/>
</dbReference>
<gene>
    <name evidence="2" type="ORF">QYM36_016137</name>
</gene>
<name>A0AA88HEJ4_ARTSF</name>